<dbReference type="Proteomes" id="UP000322917">
    <property type="component" value="Unassembled WGS sequence"/>
</dbReference>
<dbReference type="OrthoDB" id="9554296at2"/>
<evidence type="ECO:0000313" key="2">
    <source>
        <dbReference type="Proteomes" id="UP000322917"/>
    </source>
</evidence>
<dbReference type="EMBL" id="FQZD01000007">
    <property type="protein sequence ID" value="SHI78399.1"/>
    <property type="molecule type" value="Genomic_DNA"/>
</dbReference>
<reference evidence="1 2" key="1">
    <citation type="submission" date="2016-11" db="EMBL/GenBank/DDBJ databases">
        <authorList>
            <person name="Varghese N."/>
            <person name="Submissions S."/>
        </authorList>
    </citation>
    <scope>NUCLEOTIDE SEQUENCE [LARGE SCALE GENOMIC DNA]</scope>
    <source>
        <strain evidence="1 2">DSM 15287</strain>
    </source>
</reference>
<dbReference type="AlphaFoldDB" id="A0A1M6DZ20"/>
<keyword evidence="2" id="KW-1185">Reference proteome</keyword>
<protein>
    <submittedName>
        <fullName evidence="1">Uncharacterized protein</fullName>
    </submittedName>
</protein>
<accession>A0A1M6DZ20</accession>
<sequence length="572" mass="67225">MYLSVEEYLAKRKNKDAVNEFDLDQRVRNMGLCISYVIDYFEKYLDPQKLDEDKADRWKKAEKLKKQFAVYDRDTAEWLLSSYMKHGKQLDLSVKNHLKTDLTYLLRYKPDDFGPFADGYLHSYQSTLPWIQQHKEQILQLMVSIAKRKNTNSNYTFGEHPQLGRVMIEWIKDTFNNYSVHLMKFAEDYTNAWFDQHCAFEYNRQYDRVDLVRDYDCKSSDHDLFEINALYERVKDLPFLINRKLELEILLMYTWLWQVSGDKKYWPVYLSLNEKRHQTVNPAGTRHLVLVQYADNPFPQEAPSHVRLAEAHFDTEAIKETGRYILNTENGYGKRTFSSPSLKACSPVLQNHHNGIPLLWLNREWAITFADLIKKQTQSSAEPELIEIYPPLKNTVSDLEKFLELYQPFEYEIRSRFTHTDIAVVNRCGTLRRGPDFLITSVDDMDKVCGLIAKHNLQLKISIDFAQLFKLDRSFKTDKMPRLLGQIKEFQAYVKCIHILGKMKSDSKRNGDSGNFLSYFNNNKDQKEAFLDALLYIFDDATVRYVVPEISGNLHNTISVLEDLRTAGFILE</sequence>
<dbReference type="RefSeq" id="WP_149733889.1">
    <property type="nucleotide sequence ID" value="NZ_FQZD01000007.1"/>
</dbReference>
<organism evidence="1 2">
    <name type="scientific">Propionispora hippei DSM 15287</name>
    <dbReference type="NCBI Taxonomy" id="1123003"/>
    <lineage>
        <taxon>Bacteria</taxon>
        <taxon>Bacillati</taxon>
        <taxon>Bacillota</taxon>
        <taxon>Negativicutes</taxon>
        <taxon>Selenomonadales</taxon>
        <taxon>Sporomusaceae</taxon>
        <taxon>Propionispora</taxon>
    </lineage>
</organism>
<proteinExistence type="predicted"/>
<name>A0A1M6DZ20_9FIRM</name>
<gene>
    <name evidence="1" type="ORF">SAMN02745170_01059</name>
</gene>
<evidence type="ECO:0000313" key="1">
    <source>
        <dbReference type="EMBL" id="SHI78399.1"/>
    </source>
</evidence>